<dbReference type="EMBL" id="RAQQ01000010">
    <property type="protein sequence ID" value="RKF26365.1"/>
    <property type="molecule type" value="Genomic_DNA"/>
</dbReference>
<dbReference type="InterPro" id="IPR021005">
    <property type="entry name" value="Znf_CGNR"/>
</dbReference>
<name>A0A420F034_9ACTN</name>
<dbReference type="Pfam" id="PF11706">
    <property type="entry name" value="zf-CGNR"/>
    <property type="match status" value="1"/>
</dbReference>
<dbReference type="SUPFAM" id="SSF160904">
    <property type="entry name" value="Jann2411-like"/>
    <property type="match status" value="1"/>
</dbReference>
<gene>
    <name evidence="2" type="ORF">D7I43_15190</name>
</gene>
<evidence type="ECO:0000313" key="3">
    <source>
        <dbReference type="Proteomes" id="UP000285744"/>
    </source>
</evidence>
<dbReference type="PANTHER" id="PTHR35525:SF3">
    <property type="entry name" value="BLL6575 PROTEIN"/>
    <property type="match status" value="1"/>
</dbReference>
<dbReference type="InterPro" id="IPR023286">
    <property type="entry name" value="ABATE_dom_sf"/>
</dbReference>
<reference evidence="2 3" key="1">
    <citation type="journal article" date="2018" name="Int. J. Syst. Evol. Microbiol.">
        <title>Micromonospora globbae sp. nov., an endophytic actinomycete isolated from roots of Globba winitii C. H. Wright.</title>
        <authorList>
            <person name="Kuncharoen N."/>
            <person name="Pittayakhajonwut P."/>
            <person name="Tanasupawat S."/>
        </authorList>
    </citation>
    <scope>NUCLEOTIDE SEQUENCE [LARGE SCALE GENOMIC DNA]</scope>
    <source>
        <strain evidence="2 3">WPS1-2</strain>
    </source>
</reference>
<comment type="caution">
    <text evidence="2">The sequence shown here is derived from an EMBL/GenBank/DDBJ whole genome shotgun (WGS) entry which is preliminary data.</text>
</comment>
<dbReference type="Proteomes" id="UP000285744">
    <property type="component" value="Unassembled WGS sequence"/>
</dbReference>
<dbReference type="InterPro" id="IPR010852">
    <property type="entry name" value="ABATE"/>
</dbReference>
<evidence type="ECO:0000259" key="1">
    <source>
        <dbReference type="Pfam" id="PF11706"/>
    </source>
</evidence>
<protein>
    <submittedName>
        <fullName evidence="2">CGNR zinc finger domain-containing protein</fullName>
    </submittedName>
</protein>
<feature type="domain" description="Zinc finger CGNR" evidence="1">
    <location>
        <begin position="182"/>
        <end position="222"/>
    </location>
</feature>
<dbReference type="Pfam" id="PF07336">
    <property type="entry name" value="ABATE"/>
    <property type="match status" value="1"/>
</dbReference>
<organism evidence="2 3">
    <name type="scientific">Micromonospora globbae</name>
    <dbReference type="NCBI Taxonomy" id="1894969"/>
    <lineage>
        <taxon>Bacteria</taxon>
        <taxon>Bacillati</taxon>
        <taxon>Actinomycetota</taxon>
        <taxon>Actinomycetes</taxon>
        <taxon>Micromonosporales</taxon>
        <taxon>Micromonosporaceae</taxon>
        <taxon>Micromonospora</taxon>
    </lineage>
</organism>
<dbReference type="PANTHER" id="PTHR35525">
    <property type="entry name" value="BLL6575 PROTEIN"/>
    <property type="match status" value="1"/>
</dbReference>
<proteinExistence type="predicted"/>
<dbReference type="AlphaFoldDB" id="A0A420F034"/>
<accession>A0A420F034</accession>
<dbReference type="Gene3D" id="1.10.3300.10">
    <property type="entry name" value="Jann2411-like domain"/>
    <property type="match status" value="1"/>
</dbReference>
<sequence length="236" mass="25527">MMANRCGEDDWLGGGGSRHTVGVHWVEVDGYAMPVLLAGHPGLELCNTWAGWADTPDPRREWLRDYDRLAVWSGHAGLLPADTVRRLRAAARAEPAAAERALTETRSLRAALHEVFLVPGDTAAFGAVARLAREAAAAATLTTDDTGIARWALPDDGGLRLPLLAAARAAAELLCTPARTQVRACPGDDCGWLFLDPRGRRRWCRMAVCGNRAKVRAYADRRRPATDGPTGRRTAT</sequence>
<evidence type="ECO:0000313" key="2">
    <source>
        <dbReference type="EMBL" id="RKF26365.1"/>
    </source>
</evidence>